<sequence length="118" mass="13824">MKIGELSKLSQISVRMLRYYEEEGLLSPKRTVSGYRQFEIEDIDRVKLIHKLSSAGLTLKVIRKILPCWQYQSNKFSPCKEFKNGLSETLLKLDKQIELLQQSRSHLITLLKENNENK</sequence>
<evidence type="ECO:0000313" key="4">
    <source>
        <dbReference type="Proteomes" id="UP000247673"/>
    </source>
</evidence>
<dbReference type="PROSITE" id="PS50937">
    <property type="entry name" value="HTH_MERR_2"/>
    <property type="match status" value="1"/>
</dbReference>
<evidence type="ECO:0000256" key="1">
    <source>
        <dbReference type="ARBA" id="ARBA00023125"/>
    </source>
</evidence>
<dbReference type="SMART" id="SM00422">
    <property type="entry name" value="HTH_MERR"/>
    <property type="match status" value="1"/>
</dbReference>
<protein>
    <submittedName>
        <fullName evidence="3">MerR family transcriptional regulator</fullName>
    </submittedName>
</protein>
<dbReference type="OrthoDB" id="9808480at2"/>
<dbReference type="SUPFAM" id="SSF46955">
    <property type="entry name" value="Putative DNA-binding domain"/>
    <property type="match status" value="1"/>
</dbReference>
<proteinExistence type="predicted"/>
<dbReference type="InterPro" id="IPR000551">
    <property type="entry name" value="MerR-type_HTH_dom"/>
</dbReference>
<dbReference type="PROSITE" id="PS00552">
    <property type="entry name" value="HTH_MERR_1"/>
    <property type="match status" value="1"/>
</dbReference>
<dbReference type="GO" id="GO:0003677">
    <property type="term" value="F:DNA binding"/>
    <property type="evidence" value="ECO:0007669"/>
    <property type="project" value="UniProtKB-KW"/>
</dbReference>
<organism evidence="3 4">
    <name type="scientific">Gilliamella apis</name>
    <dbReference type="NCBI Taxonomy" id="1970738"/>
    <lineage>
        <taxon>Bacteria</taxon>
        <taxon>Pseudomonadati</taxon>
        <taxon>Pseudomonadota</taxon>
        <taxon>Gammaproteobacteria</taxon>
        <taxon>Orbales</taxon>
        <taxon>Orbaceae</taxon>
        <taxon>Gilliamella</taxon>
    </lineage>
</organism>
<dbReference type="Proteomes" id="UP000247673">
    <property type="component" value="Unassembled WGS sequence"/>
</dbReference>
<evidence type="ECO:0000313" key="3">
    <source>
        <dbReference type="EMBL" id="PXY92088.1"/>
    </source>
</evidence>
<comment type="caution">
    <text evidence="3">The sequence shown here is derived from an EMBL/GenBank/DDBJ whole genome shotgun (WGS) entry which is preliminary data.</text>
</comment>
<name>A0A2V4DQ65_9GAMM</name>
<dbReference type="Pfam" id="PF13411">
    <property type="entry name" value="MerR_1"/>
    <property type="match status" value="1"/>
</dbReference>
<dbReference type="AlphaFoldDB" id="A0A2V4DQ65"/>
<dbReference type="PANTHER" id="PTHR30204">
    <property type="entry name" value="REDOX-CYCLING DRUG-SENSING TRANSCRIPTIONAL ACTIVATOR SOXR"/>
    <property type="match status" value="1"/>
</dbReference>
<dbReference type="EMBL" id="QGLO01000004">
    <property type="protein sequence ID" value="PXY92088.1"/>
    <property type="molecule type" value="Genomic_DNA"/>
</dbReference>
<dbReference type="InterPro" id="IPR047057">
    <property type="entry name" value="MerR_fam"/>
</dbReference>
<keyword evidence="1" id="KW-0238">DNA-binding</keyword>
<dbReference type="GO" id="GO:0003700">
    <property type="term" value="F:DNA-binding transcription factor activity"/>
    <property type="evidence" value="ECO:0007669"/>
    <property type="project" value="InterPro"/>
</dbReference>
<gene>
    <name evidence="3" type="ORF">DKK78_07240</name>
</gene>
<dbReference type="Gene3D" id="1.10.1660.10">
    <property type="match status" value="1"/>
</dbReference>
<accession>A0A2V4DQ65</accession>
<dbReference type="RefSeq" id="WP_110447977.1">
    <property type="nucleotide sequence ID" value="NZ_CP132381.1"/>
</dbReference>
<evidence type="ECO:0000259" key="2">
    <source>
        <dbReference type="PROSITE" id="PS50937"/>
    </source>
</evidence>
<reference evidence="3 4" key="1">
    <citation type="submission" date="2018-05" db="EMBL/GenBank/DDBJ databases">
        <title>Reference genomes for bee gut microbiota database.</title>
        <authorList>
            <person name="Ellegaard K.M."/>
        </authorList>
    </citation>
    <scope>NUCLEOTIDE SEQUENCE [LARGE SCALE GENOMIC DNA]</scope>
    <source>
        <strain evidence="3 4">ESL0172</strain>
    </source>
</reference>
<feature type="domain" description="HTH merR-type" evidence="2">
    <location>
        <begin position="1"/>
        <end position="68"/>
    </location>
</feature>
<dbReference type="CDD" id="cd01282">
    <property type="entry name" value="HTH_MerR-like_sg3"/>
    <property type="match status" value="1"/>
</dbReference>
<dbReference type="InterPro" id="IPR009061">
    <property type="entry name" value="DNA-bd_dom_put_sf"/>
</dbReference>
<keyword evidence="4" id="KW-1185">Reference proteome</keyword>
<dbReference type="PRINTS" id="PR00040">
    <property type="entry name" value="HTHMERR"/>
</dbReference>
<dbReference type="PANTHER" id="PTHR30204:SF92">
    <property type="entry name" value="HTH-TYPE TRANSCRIPTIONAL REGULATOR ZNTR"/>
    <property type="match status" value="1"/>
</dbReference>